<proteinExistence type="predicted"/>
<accession>A0A9P8T7P8</accession>
<dbReference type="Proteomes" id="UP000769157">
    <property type="component" value="Unassembled WGS sequence"/>
</dbReference>
<gene>
    <name evidence="2" type="ORF">OGAPHI_002159</name>
</gene>
<evidence type="ECO:0000313" key="3">
    <source>
        <dbReference type="Proteomes" id="UP000769157"/>
    </source>
</evidence>
<dbReference type="PANTHER" id="PTHR38698:SF1">
    <property type="entry name" value="FUNGAL PROTEIN"/>
    <property type="match status" value="1"/>
</dbReference>
<dbReference type="GeneID" id="70234126"/>
<dbReference type="EMBL" id="JAEUBE010000158">
    <property type="protein sequence ID" value="KAH3668405.1"/>
    <property type="molecule type" value="Genomic_DNA"/>
</dbReference>
<reference evidence="2" key="1">
    <citation type="journal article" date="2021" name="Open Biol.">
        <title>Shared evolutionary footprints suggest mitochondrial oxidative damage underlies multiple complex I losses in fungi.</title>
        <authorList>
            <person name="Schikora-Tamarit M.A."/>
            <person name="Marcet-Houben M."/>
            <person name="Nosek J."/>
            <person name="Gabaldon T."/>
        </authorList>
    </citation>
    <scope>NUCLEOTIDE SEQUENCE</scope>
    <source>
        <strain evidence="2">CBS6075</strain>
    </source>
</reference>
<reference evidence="2" key="2">
    <citation type="submission" date="2021-01" db="EMBL/GenBank/DDBJ databases">
        <authorList>
            <person name="Schikora-Tamarit M.A."/>
        </authorList>
    </citation>
    <scope>NUCLEOTIDE SEQUENCE</scope>
    <source>
        <strain evidence="2">CBS6075</strain>
    </source>
</reference>
<keyword evidence="1" id="KW-0175">Coiled coil</keyword>
<dbReference type="RefSeq" id="XP_046062819.1">
    <property type="nucleotide sequence ID" value="XM_046202999.1"/>
</dbReference>
<comment type="caution">
    <text evidence="2">The sequence shown here is derived from an EMBL/GenBank/DDBJ whole genome shotgun (WGS) entry which is preliminary data.</text>
</comment>
<keyword evidence="3" id="KW-1185">Reference proteome</keyword>
<organism evidence="2 3">
    <name type="scientific">Ogataea philodendri</name>
    <dbReference type="NCBI Taxonomy" id="1378263"/>
    <lineage>
        <taxon>Eukaryota</taxon>
        <taxon>Fungi</taxon>
        <taxon>Dikarya</taxon>
        <taxon>Ascomycota</taxon>
        <taxon>Saccharomycotina</taxon>
        <taxon>Pichiomycetes</taxon>
        <taxon>Pichiales</taxon>
        <taxon>Pichiaceae</taxon>
        <taxon>Ogataea</taxon>
    </lineage>
</organism>
<protein>
    <submittedName>
        <fullName evidence="2">Uncharacterized protein</fullName>
    </submittedName>
</protein>
<dbReference type="OrthoDB" id="5378975at2759"/>
<feature type="coiled-coil region" evidence="1">
    <location>
        <begin position="176"/>
        <end position="214"/>
    </location>
</feature>
<dbReference type="InterPro" id="IPR031355">
    <property type="entry name" value="YBL010C/LAA2-like"/>
</dbReference>
<evidence type="ECO:0000256" key="1">
    <source>
        <dbReference type="SAM" id="Coils"/>
    </source>
</evidence>
<sequence>MEDDEFDDFGEFEEFDAAQPIEHDPALVFSPSTDSIARLQQSLHDTLNPLPLPSPTEKTFDLDQRCQDVYSRLVHPPMNVRQVNWKRSLLRRKLLVSLGIPIDLDEVLPSVAGAKMSKLYDQSALQGLQNNVNAELETRISQVSVDETRKDEILSSSDSVLESIHSRVQPKSFYQAAAERGDIQEKTKELENVRDELLKLAACWNLRLEDLKQDNEIYSMYVENLVGNTQKRRREEKKELKGSS</sequence>
<evidence type="ECO:0000313" key="2">
    <source>
        <dbReference type="EMBL" id="KAH3668405.1"/>
    </source>
</evidence>
<name>A0A9P8T7P8_9ASCO</name>
<dbReference type="PANTHER" id="PTHR38698">
    <property type="entry name" value="EXPRESSED PROTEIN"/>
    <property type="match status" value="1"/>
</dbReference>
<dbReference type="AlphaFoldDB" id="A0A9P8T7P8"/>
<dbReference type="Pfam" id="PF17104">
    <property type="entry name" value="YBL010C_LAA2"/>
    <property type="match status" value="1"/>
</dbReference>